<reference evidence="2 3" key="1">
    <citation type="submission" date="2020-06" db="EMBL/GenBank/DDBJ databases">
        <authorList>
            <person name="Grouzdev D.S."/>
        </authorList>
    </citation>
    <scope>NUCLEOTIDE SEQUENCE [LARGE SCALE GENOMIC DNA]</scope>
    <source>
        <strain evidence="2 3">HO-A22</strain>
    </source>
</reference>
<gene>
    <name evidence="2" type="ORF">HT585_09125</name>
</gene>
<protein>
    <submittedName>
        <fullName evidence="2">Peptidoglycan-binding protein</fullName>
    </submittedName>
</protein>
<dbReference type="AlphaFoldDB" id="A0A7Y6Q4P1"/>
<dbReference type="SUPFAM" id="SSF47090">
    <property type="entry name" value="PGBD-like"/>
    <property type="match status" value="1"/>
</dbReference>
<dbReference type="InterPro" id="IPR036365">
    <property type="entry name" value="PGBD-like_sf"/>
</dbReference>
<proteinExistence type="predicted"/>
<evidence type="ECO:0000313" key="2">
    <source>
        <dbReference type="EMBL" id="NVD39013.1"/>
    </source>
</evidence>
<feature type="domain" description="Peptidoglycan binding-like" evidence="1">
    <location>
        <begin position="238"/>
        <end position="273"/>
    </location>
</feature>
<accession>A0A7Y6Q4P1</accession>
<sequence length="310" mass="34580">MPEEINAAFDIPFVFEITIDDLETIWRKFQDRRFTLTAQSPSMLSERRSELEVSFGASDLFLEIDYVGIPVHGIEKTAVETVVAAILMRRIGAAIRELALEAAEMAAFAGGRGQEEGRLQFGENGAIVGVKADYLARLLDPSGDHAGDGCVFEVLDVSLNSPLRVRSRIASMMLSLNVAITPVGAAATDYNLILNSINTFIAAANFGYTLSVNRQRETDNLSRAIEQEFLRLDKYCQNGDVRLVQTYLKRLGHYQGEIDNKFGPTSTQAAENFARAYRIYDYVHFSDREFLYTLAKVYIHHQILVSAPPP</sequence>
<dbReference type="Pfam" id="PF01471">
    <property type="entry name" value="PG_binding_1"/>
    <property type="match status" value="1"/>
</dbReference>
<dbReference type="Gene3D" id="1.10.101.10">
    <property type="entry name" value="PGBD-like superfamily/PGBD"/>
    <property type="match status" value="1"/>
</dbReference>
<dbReference type="Proteomes" id="UP000520198">
    <property type="component" value="Unassembled WGS sequence"/>
</dbReference>
<dbReference type="InterPro" id="IPR036366">
    <property type="entry name" value="PGBDSf"/>
</dbReference>
<evidence type="ECO:0000259" key="1">
    <source>
        <dbReference type="Pfam" id="PF01471"/>
    </source>
</evidence>
<organism evidence="2 3">
    <name type="scientific">Ensifer oleiphilus</name>
    <dbReference type="NCBI Taxonomy" id="2742698"/>
    <lineage>
        <taxon>Bacteria</taxon>
        <taxon>Pseudomonadati</taxon>
        <taxon>Pseudomonadota</taxon>
        <taxon>Alphaproteobacteria</taxon>
        <taxon>Hyphomicrobiales</taxon>
        <taxon>Rhizobiaceae</taxon>
        <taxon>Sinorhizobium/Ensifer group</taxon>
        <taxon>Ensifer</taxon>
    </lineage>
</organism>
<comment type="caution">
    <text evidence="2">The sequence shown here is derived from an EMBL/GenBank/DDBJ whole genome shotgun (WGS) entry which is preliminary data.</text>
</comment>
<dbReference type="InterPro" id="IPR002477">
    <property type="entry name" value="Peptidoglycan-bd-like"/>
</dbReference>
<dbReference type="RefSeq" id="WP_176352610.1">
    <property type="nucleotide sequence ID" value="NZ_JABWDU010000002.1"/>
</dbReference>
<evidence type="ECO:0000313" key="3">
    <source>
        <dbReference type="Proteomes" id="UP000520198"/>
    </source>
</evidence>
<keyword evidence="3" id="KW-1185">Reference proteome</keyword>
<dbReference type="EMBL" id="JABWDU010000002">
    <property type="protein sequence ID" value="NVD39013.1"/>
    <property type="molecule type" value="Genomic_DNA"/>
</dbReference>
<name>A0A7Y6Q4P1_9HYPH</name>